<proteinExistence type="predicted"/>
<comment type="caution">
    <text evidence="1">The sequence shown here is derived from an EMBL/GenBank/DDBJ whole genome shotgun (WGS) entry which is preliminary data.</text>
</comment>
<evidence type="ECO:0000313" key="1">
    <source>
        <dbReference type="EMBL" id="KTC94054.1"/>
    </source>
</evidence>
<evidence type="ECO:0000313" key="2">
    <source>
        <dbReference type="Proteomes" id="UP000054773"/>
    </source>
</evidence>
<sequence length="192" mass="22019">MKDELLQKLKKINPLDMNGTPKNTGNCQWCAIEGARVLLEGAEPMEIPSHVDGYDPIEQYVHTRHGSDDIRSKDDPTVFFKEIRKLKPGELMIVSLESEDMDHAYLIYRDEEDAYLIDPDRQVFVELDEREDFLQSVKGWAGINQINYLNGDVNREFRDKVKVSISVLTPTALERDPLPQYGTEAPSSTYRS</sequence>
<keyword evidence="2" id="KW-1185">Reference proteome</keyword>
<dbReference type="Proteomes" id="UP000054773">
    <property type="component" value="Unassembled WGS sequence"/>
</dbReference>
<dbReference type="OrthoDB" id="5643559at2"/>
<dbReference type="PATRIC" id="fig|448.7.peg.2332"/>
<name>A0A0W0TES5_LEGER</name>
<organism evidence="1 2">
    <name type="scientific">Legionella erythra</name>
    <dbReference type="NCBI Taxonomy" id="448"/>
    <lineage>
        <taxon>Bacteria</taxon>
        <taxon>Pseudomonadati</taxon>
        <taxon>Pseudomonadota</taxon>
        <taxon>Gammaproteobacteria</taxon>
        <taxon>Legionellales</taxon>
        <taxon>Legionellaceae</taxon>
        <taxon>Legionella</taxon>
    </lineage>
</organism>
<accession>A0A0W0TES5</accession>
<protein>
    <submittedName>
        <fullName evidence="1">Uncharacterized protein</fullName>
    </submittedName>
</protein>
<gene>
    <name evidence="1" type="ORF">Lery_2221</name>
</gene>
<reference evidence="1 2" key="1">
    <citation type="submission" date="2015-11" db="EMBL/GenBank/DDBJ databases">
        <title>Genomic analysis of 38 Legionella species identifies large and diverse effector repertoires.</title>
        <authorList>
            <person name="Burstein D."/>
            <person name="Amaro F."/>
            <person name="Zusman T."/>
            <person name="Lifshitz Z."/>
            <person name="Cohen O."/>
            <person name="Gilbert J.A."/>
            <person name="Pupko T."/>
            <person name="Shuman H.A."/>
            <person name="Segal G."/>
        </authorList>
    </citation>
    <scope>NUCLEOTIDE SEQUENCE [LARGE SCALE GENOMIC DNA]</scope>
    <source>
        <strain evidence="1 2">SE-32A-C8</strain>
    </source>
</reference>
<dbReference type="AlphaFoldDB" id="A0A0W0TES5"/>
<dbReference type="EMBL" id="LNYA01000034">
    <property type="protein sequence ID" value="KTC94054.1"/>
    <property type="molecule type" value="Genomic_DNA"/>
</dbReference>
<dbReference type="RefSeq" id="WP_058527355.1">
    <property type="nucleotide sequence ID" value="NZ_CAAAHY010000030.1"/>
</dbReference>